<dbReference type="InterPro" id="IPR010310">
    <property type="entry name" value="T7SS_ESAT-6-like"/>
</dbReference>
<dbReference type="STRING" id="948102.BKG76_03725"/>
<dbReference type="OrthoDB" id="4763380at2"/>
<dbReference type="RefSeq" id="WP_070936075.1">
    <property type="nucleotide sequence ID" value="NZ_MLIK01000004.1"/>
</dbReference>
<dbReference type="Pfam" id="PF06013">
    <property type="entry name" value="WXG100"/>
    <property type="match status" value="1"/>
</dbReference>
<dbReference type="GeneID" id="57165899"/>
<accession>A0A1S1LEM0</accession>
<dbReference type="InterPro" id="IPR036689">
    <property type="entry name" value="ESAT-6-like_sf"/>
</dbReference>
<name>A0A1S1LEM0_9MYCO</name>
<reference evidence="2 3" key="1">
    <citation type="submission" date="2016-10" db="EMBL/GenBank/DDBJ databases">
        <title>Evaluation of Human, Veterinary and Environmental Mycobacterium chelonae Isolates by Core Genome Phylogenomic Analysis, Targeted Gene Comparison, and Anti-microbial Susceptibility Patterns: A Tale of Mistaken Identities.</title>
        <authorList>
            <person name="Fogelson S.B."/>
            <person name="Camus A.C."/>
            <person name="Lorenz W."/>
            <person name="Vasireddy R."/>
            <person name="Vasireddy S."/>
            <person name="Smith T."/>
            <person name="Brown-Elliott B.A."/>
            <person name="Wallace R.J.Jr."/>
            <person name="Hasan N.A."/>
            <person name="Reischl U."/>
            <person name="Sanchez S."/>
        </authorList>
    </citation>
    <scope>NUCLEOTIDE SEQUENCE [LARGE SCALE GENOMIC DNA]</scope>
    <source>
        <strain evidence="2 3">1559</strain>
    </source>
</reference>
<dbReference type="Proteomes" id="UP000179616">
    <property type="component" value="Unassembled WGS sequence"/>
</dbReference>
<dbReference type="AlphaFoldDB" id="A0A1S1LEM0"/>
<feature type="region of interest" description="Disordered" evidence="1">
    <location>
        <begin position="1"/>
        <end position="88"/>
    </location>
</feature>
<evidence type="ECO:0000256" key="1">
    <source>
        <dbReference type="SAM" id="MobiDB-lite"/>
    </source>
</evidence>
<dbReference type="Gene3D" id="1.10.287.1060">
    <property type="entry name" value="ESAT-6-like"/>
    <property type="match status" value="1"/>
</dbReference>
<dbReference type="SUPFAM" id="SSF140453">
    <property type="entry name" value="EsxAB dimer-like"/>
    <property type="match status" value="1"/>
</dbReference>
<evidence type="ECO:0000313" key="3">
    <source>
        <dbReference type="Proteomes" id="UP000179616"/>
    </source>
</evidence>
<gene>
    <name evidence="2" type="ORF">BKG76_03725</name>
</gene>
<organism evidence="2 3">
    <name type="scientific">Mycobacteroides franklinii</name>
    <dbReference type="NCBI Taxonomy" id="948102"/>
    <lineage>
        <taxon>Bacteria</taxon>
        <taxon>Bacillati</taxon>
        <taxon>Actinomycetota</taxon>
        <taxon>Actinomycetes</taxon>
        <taxon>Mycobacteriales</taxon>
        <taxon>Mycobacteriaceae</taxon>
        <taxon>Mycobacteroides</taxon>
    </lineage>
</organism>
<evidence type="ECO:0000313" key="2">
    <source>
        <dbReference type="EMBL" id="OHU30838.1"/>
    </source>
</evidence>
<evidence type="ECO:0008006" key="4">
    <source>
        <dbReference type="Google" id="ProtNLM"/>
    </source>
</evidence>
<comment type="caution">
    <text evidence="2">The sequence shown here is derived from an EMBL/GenBank/DDBJ whole genome shotgun (WGS) entry which is preliminary data.</text>
</comment>
<dbReference type="EMBL" id="MLIK01000004">
    <property type="protein sequence ID" value="OHU30838.1"/>
    <property type="molecule type" value="Genomic_DNA"/>
</dbReference>
<protein>
    <recommendedName>
        <fullName evidence="4">WXG100 family type VII secretion target</fullName>
    </recommendedName>
</protein>
<proteinExistence type="predicted"/>
<sequence length="112" mass="11947">MSTVSGSSGGQLHLDPDELRTHADRLRGQASDLKEAHEAAHRAMADAQAGFGSGRAAQALSRRISDWQKETADHHAELTSHGEYHTSSAAKFVDLDATNRGRIEEAGSGRAV</sequence>
<feature type="compositionally biased region" description="Basic and acidic residues" evidence="1">
    <location>
        <begin position="14"/>
        <end position="44"/>
    </location>
</feature>
<feature type="compositionally biased region" description="Basic and acidic residues" evidence="1">
    <location>
        <begin position="63"/>
        <end position="84"/>
    </location>
</feature>